<feature type="transmembrane region" description="Helical" evidence="7">
    <location>
        <begin position="20"/>
        <end position="42"/>
    </location>
</feature>
<evidence type="ECO:0000313" key="9">
    <source>
        <dbReference type="EMBL" id="MFC4698972.1"/>
    </source>
</evidence>
<dbReference type="RefSeq" id="WP_382405669.1">
    <property type="nucleotide sequence ID" value="NZ_JBHSGU010000002.1"/>
</dbReference>
<evidence type="ECO:0000256" key="2">
    <source>
        <dbReference type="ARBA" id="ARBA00022692"/>
    </source>
</evidence>
<keyword evidence="3 7" id="KW-1133">Transmembrane helix</keyword>
<comment type="caution">
    <text evidence="9">The sequence shown here is derived from an EMBL/GenBank/DDBJ whole genome shotgun (WGS) entry which is preliminary data.</text>
</comment>
<keyword evidence="4 9" id="KW-0560">Oxidoreductase</keyword>
<evidence type="ECO:0000256" key="3">
    <source>
        <dbReference type="ARBA" id="ARBA00022989"/>
    </source>
</evidence>
<accession>A0ABV9LR76</accession>
<dbReference type="Proteomes" id="UP001595897">
    <property type="component" value="Unassembled WGS sequence"/>
</dbReference>
<keyword evidence="6 7" id="KW-0472">Membrane</keyword>
<dbReference type="Pfam" id="PF04116">
    <property type="entry name" value="FA_hydroxylase"/>
    <property type="match status" value="1"/>
</dbReference>
<evidence type="ECO:0000256" key="6">
    <source>
        <dbReference type="ARBA" id="ARBA00023136"/>
    </source>
</evidence>
<reference evidence="10" key="1">
    <citation type="journal article" date="2019" name="Int. J. Syst. Evol. Microbiol.">
        <title>The Global Catalogue of Microorganisms (GCM) 10K type strain sequencing project: providing services to taxonomists for standard genome sequencing and annotation.</title>
        <authorList>
            <consortium name="The Broad Institute Genomics Platform"/>
            <consortium name="The Broad Institute Genome Sequencing Center for Infectious Disease"/>
            <person name="Wu L."/>
            <person name="Ma J."/>
        </authorList>
    </citation>
    <scope>NUCLEOTIDE SEQUENCE [LARGE SCALE GENOMIC DNA]</scope>
    <source>
        <strain evidence="10">KACC 12507</strain>
    </source>
</reference>
<feature type="transmembrane region" description="Helical" evidence="7">
    <location>
        <begin position="94"/>
        <end position="111"/>
    </location>
</feature>
<comment type="subcellular location">
    <subcellularLocation>
        <location evidence="1">Endomembrane system</location>
        <topology evidence="1">Multi-pass membrane protein</topology>
    </subcellularLocation>
</comment>
<evidence type="ECO:0000256" key="4">
    <source>
        <dbReference type="ARBA" id="ARBA00023002"/>
    </source>
</evidence>
<feature type="domain" description="Fatty acid hydroxylase" evidence="8">
    <location>
        <begin position="98"/>
        <end position="230"/>
    </location>
</feature>
<name>A0ABV9LR76_9ALTE</name>
<keyword evidence="2 7" id="KW-0812">Transmembrane</keyword>
<evidence type="ECO:0000313" key="10">
    <source>
        <dbReference type="Proteomes" id="UP001595897"/>
    </source>
</evidence>
<feature type="transmembrane region" description="Helical" evidence="7">
    <location>
        <begin position="54"/>
        <end position="82"/>
    </location>
</feature>
<dbReference type="GO" id="GO:0016491">
    <property type="term" value="F:oxidoreductase activity"/>
    <property type="evidence" value="ECO:0007669"/>
    <property type="project" value="UniProtKB-KW"/>
</dbReference>
<keyword evidence="5" id="KW-0443">Lipid metabolism</keyword>
<protein>
    <submittedName>
        <fullName evidence="9">Sterol desaturase family protein</fullName>
        <ecNumber evidence="9">1.-.-.-</ecNumber>
    </submittedName>
</protein>
<dbReference type="EMBL" id="JBHSGU010000002">
    <property type="protein sequence ID" value="MFC4698972.1"/>
    <property type="molecule type" value="Genomic_DNA"/>
</dbReference>
<proteinExistence type="predicted"/>
<dbReference type="InterPro" id="IPR051689">
    <property type="entry name" value="Sterol_desaturase/TMEM195"/>
</dbReference>
<evidence type="ECO:0000256" key="7">
    <source>
        <dbReference type="SAM" id="Phobius"/>
    </source>
</evidence>
<evidence type="ECO:0000256" key="5">
    <source>
        <dbReference type="ARBA" id="ARBA00023098"/>
    </source>
</evidence>
<dbReference type="InterPro" id="IPR006694">
    <property type="entry name" value="Fatty_acid_hydroxylase"/>
</dbReference>
<sequence length="314" mass="36402">MFEFITDWGRDIYQAAENGQLFIFLLSAYLIMIASERILYIWLKPKEYNNKDGLYSMGVSTITALAEALIFGALYVAIYIFVYEHFRLFTMPNIWWAWIAVFFLHDFLYYLDHYISHRVGFFWAFHHVHHSSNELNYTTAARGFVLGQLAQPAYFVMPLMGVDLIQLAVIATIKNLWGIFNHTRLVNKMGPLDEILCTPSVHRVHHGTQPKYIDKNYGQVLTLWDKMFGTFQREEEEPTYGLVTPLNTYNPLVAQYSGVKGLIQKINSAKHTRDKLKYLYKPPGWDHISQSETARYAKHGLSNATHKSSTTTHT</sequence>
<dbReference type="EC" id="1.-.-.-" evidence="9"/>
<evidence type="ECO:0000259" key="8">
    <source>
        <dbReference type="Pfam" id="PF04116"/>
    </source>
</evidence>
<gene>
    <name evidence="9" type="ORF">ACFO4O_02200</name>
</gene>
<keyword evidence="10" id="KW-1185">Reference proteome</keyword>
<dbReference type="PANTHER" id="PTHR21624:SF1">
    <property type="entry name" value="ALKYLGLYCEROL MONOOXYGENASE"/>
    <property type="match status" value="1"/>
</dbReference>
<evidence type="ECO:0000256" key="1">
    <source>
        <dbReference type="ARBA" id="ARBA00004127"/>
    </source>
</evidence>
<dbReference type="PANTHER" id="PTHR21624">
    <property type="entry name" value="STEROL DESATURASE-RELATED PROTEIN"/>
    <property type="match status" value="1"/>
</dbReference>
<organism evidence="9 10">
    <name type="scientific">Glaciecola siphonariae</name>
    <dbReference type="NCBI Taxonomy" id="521012"/>
    <lineage>
        <taxon>Bacteria</taxon>
        <taxon>Pseudomonadati</taxon>
        <taxon>Pseudomonadota</taxon>
        <taxon>Gammaproteobacteria</taxon>
        <taxon>Alteromonadales</taxon>
        <taxon>Alteromonadaceae</taxon>
        <taxon>Glaciecola</taxon>
    </lineage>
</organism>